<accession>A0A9X0ACW2</accession>
<dbReference type="AlphaFoldDB" id="A0A9X0ACW2"/>
<proteinExistence type="predicted"/>
<evidence type="ECO:0000313" key="1">
    <source>
        <dbReference type="EMBL" id="KAJ8060494.1"/>
    </source>
</evidence>
<reference evidence="1" key="1">
    <citation type="submission" date="2022-11" db="EMBL/GenBank/DDBJ databases">
        <title>Genome Resource of Sclerotinia nivalis Strain SnTB1, a Plant Pathogen Isolated from American Ginseng.</title>
        <authorList>
            <person name="Fan S."/>
        </authorList>
    </citation>
    <scope>NUCLEOTIDE SEQUENCE</scope>
    <source>
        <strain evidence="1">SnTB1</strain>
    </source>
</reference>
<dbReference type="EMBL" id="JAPEIS010000013">
    <property type="protein sequence ID" value="KAJ8060494.1"/>
    <property type="molecule type" value="Genomic_DNA"/>
</dbReference>
<gene>
    <name evidence="1" type="ORF">OCU04_010816</name>
</gene>
<organism evidence="1 2">
    <name type="scientific">Sclerotinia nivalis</name>
    <dbReference type="NCBI Taxonomy" id="352851"/>
    <lineage>
        <taxon>Eukaryota</taxon>
        <taxon>Fungi</taxon>
        <taxon>Dikarya</taxon>
        <taxon>Ascomycota</taxon>
        <taxon>Pezizomycotina</taxon>
        <taxon>Leotiomycetes</taxon>
        <taxon>Helotiales</taxon>
        <taxon>Sclerotiniaceae</taxon>
        <taxon>Sclerotinia</taxon>
    </lineage>
</organism>
<protein>
    <submittedName>
        <fullName evidence="1">Uncharacterized protein</fullName>
    </submittedName>
</protein>
<name>A0A9X0ACW2_9HELO</name>
<comment type="caution">
    <text evidence="1">The sequence shown here is derived from an EMBL/GenBank/DDBJ whole genome shotgun (WGS) entry which is preliminary data.</text>
</comment>
<dbReference type="Proteomes" id="UP001152300">
    <property type="component" value="Unassembled WGS sequence"/>
</dbReference>
<evidence type="ECO:0000313" key="2">
    <source>
        <dbReference type="Proteomes" id="UP001152300"/>
    </source>
</evidence>
<sequence length="80" mass="8786">MLSETQGNFSLVPRHQSTFYVVKTCKFPALLARIRDTGKSFASSDNLRNNCINNTSSRKDAGNVGYKGLSISQAKSTDLK</sequence>
<keyword evidence="2" id="KW-1185">Reference proteome</keyword>